<protein>
    <submittedName>
        <fullName evidence="2">Putative minor structural protein-phage-associated</fullName>
    </submittedName>
</protein>
<dbReference type="NCBIfam" id="TIGR01633">
    <property type="entry name" value="phi3626_gp14_N"/>
    <property type="match status" value="1"/>
</dbReference>
<organism evidence="2 3">
    <name type="scientific">Streptococcus pyogenes serotype M3 (strain ATCC BAA-595 / MGAS315)</name>
    <dbReference type="NCBI Taxonomy" id="198466"/>
    <lineage>
        <taxon>Bacteria</taxon>
        <taxon>Bacillati</taxon>
        <taxon>Bacillota</taxon>
        <taxon>Bacilli</taxon>
        <taxon>Lactobacillales</taxon>
        <taxon>Streptococcaceae</taxon>
        <taxon>Streptococcus</taxon>
    </lineage>
</organism>
<evidence type="ECO:0000313" key="2">
    <source>
        <dbReference type="EMBL" id="AAM79919.1"/>
    </source>
</evidence>
<dbReference type="Proteomes" id="UP000000564">
    <property type="component" value="Chromosome"/>
</dbReference>
<dbReference type="KEGG" id="spg:SpyM3_1312"/>
<sequence length="494" mass="55559">MATMTFNDVDLSSLITIMSINRDIGNERQADTNDAPFIGLHIKKIKTSAKIITVDFYLKDRTNEYALNQLKHKLAGIFNVNEQVKVTFSDEPDKYYLAIPINKISASDPIAWLSLVSLELLVPDGVAHSVSYKKITNYRQDGKKLLIDITNNGNVDAHPIITVKHNAENGYLAFVNKSSVFEVGDREIADAEIREKSVVAYDFKDERIVNALTAGKKNVAILNDSTQVLDKNLLLNTVWGRKHLELEGSVAPSGNHAGTLTFDIPDGGSLYDYLWWRQIFWVGTVSQLGFIKIMVSDENGHFLYGVETIKRTLGTKTEYNFLVTNGKGGYKITDLRWTFDATHFETQNPFNEPRGWSDMTRADDTVSVFWWGSQNKRVFPELKGKKSKQVHIAIGTIQGSPLVTHMYIDGFYYRKDKVPYEFNIPNAFGAGTEVVINAENDTVLVDNIPKANIIADGFFSFPKIPPGTSTLEVYSSSWSTANPDITLNFEERWL</sequence>
<gene>
    <name evidence="2" type="ordered locus">SpyM3_1312</name>
</gene>
<accession>A0A0H2UVN0</accession>
<dbReference type="HOGENOM" id="CLU_029343_0_0_9"/>
<name>A0A0H2UVN0_STRP3</name>
<dbReference type="InterPro" id="IPR008841">
    <property type="entry name" value="Siphovirus-type_tail_N"/>
</dbReference>
<reference evidence="2 3" key="1">
    <citation type="journal article" date="2002" name="Proc. Natl. Acad. Sci. U.S.A.">
        <title>Genome sequence of a serotype M3 strain of group A Streptococcus: phage-encoded toxins, the high-virulence phenotype, and clone emergence.</title>
        <authorList>
            <person name="Beres S.B."/>
            <person name="Sylva G.L."/>
            <person name="Barbian K.D."/>
            <person name="Lei B."/>
            <person name="Hoff J.S."/>
            <person name="Mammarella N.D."/>
            <person name="Liu M.Y."/>
            <person name="Smoot J.C."/>
            <person name="Porcella S.F."/>
            <person name="Parkins L.D."/>
            <person name="Campbell D.S."/>
            <person name="Smith T.M."/>
            <person name="McCormick J.K."/>
            <person name="Leung D.Y."/>
            <person name="Schlievert P.M."/>
            <person name="Musser J.M."/>
        </authorList>
    </citation>
    <scope>NUCLEOTIDE SEQUENCE [LARGE SCALE GENOMIC DNA]</scope>
    <source>
        <strain evidence="3">ATCC BAA-595 / MGAS315</strain>
    </source>
</reference>
<evidence type="ECO:0000313" key="3">
    <source>
        <dbReference type="Proteomes" id="UP000000564"/>
    </source>
</evidence>
<dbReference type="EMBL" id="AE014074">
    <property type="protein sequence ID" value="AAM79919.1"/>
    <property type="molecule type" value="Genomic_DNA"/>
</dbReference>
<dbReference type="InterPro" id="IPR006520">
    <property type="entry name" value="Dit_BPSPP_N"/>
</dbReference>
<dbReference type="Pfam" id="PF05709">
    <property type="entry name" value="Sipho_tail"/>
    <property type="match status" value="1"/>
</dbReference>
<dbReference type="RefSeq" id="WP_009880250.1">
    <property type="nucleotide sequence ID" value="NC_004070.1"/>
</dbReference>
<dbReference type="Gene3D" id="2.40.30.200">
    <property type="match status" value="1"/>
</dbReference>
<proteinExistence type="predicted"/>
<dbReference type="AlphaFoldDB" id="A0A0H2UVN0"/>
<evidence type="ECO:0000259" key="1">
    <source>
        <dbReference type="Pfam" id="PF05709"/>
    </source>
</evidence>
<feature type="domain" description="Siphovirus-type tail component RIFT-related" evidence="1">
    <location>
        <begin position="14"/>
        <end position="102"/>
    </location>
</feature>